<keyword evidence="3" id="KW-0472">Membrane</keyword>
<keyword evidence="7" id="KW-1185">Reference proteome</keyword>
<evidence type="ECO:0000256" key="3">
    <source>
        <dbReference type="SAM" id="Phobius"/>
    </source>
</evidence>
<dbReference type="AlphaFoldDB" id="A0A0N4TJT1"/>
<name>A0A0N4TJT1_BRUPA</name>
<evidence type="ECO:0000256" key="1">
    <source>
        <dbReference type="PROSITE-ProRule" id="PRU00076"/>
    </source>
</evidence>
<keyword evidence="4" id="KW-0732">Signal</keyword>
<dbReference type="GO" id="GO:0005112">
    <property type="term" value="F:Notch binding"/>
    <property type="evidence" value="ECO:0007669"/>
    <property type="project" value="TreeGrafter"/>
</dbReference>
<dbReference type="PANTHER" id="PTHR24044">
    <property type="entry name" value="NOTCH LIGAND FAMILY MEMBER"/>
    <property type="match status" value="1"/>
</dbReference>
<dbReference type="WBParaSite" id="BPAG_0000857401-mRNA-1">
    <property type="protein sequence ID" value="BPAG_0000857401-mRNA-1"/>
    <property type="gene ID" value="BPAG_0000857401"/>
</dbReference>
<dbReference type="Proteomes" id="UP000278627">
    <property type="component" value="Unassembled WGS sequence"/>
</dbReference>
<evidence type="ECO:0000313" key="8">
    <source>
        <dbReference type="WBParaSite" id="BPAG_0000857401-mRNA-1"/>
    </source>
</evidence>
<dbReference type="STRING" id="6280.A0A0N4TJT1"/>
<keyword evidence="1" id="KW-1015">Disulfide bond</keyword>
<dbReference type="PANTHER" id="PTHR24044:SF417">
    <property type="entry name" value="WEARY, ISOFORM B"/>
    <property type="match status" value="1"/>
</dbReference>
<feature type="domain" description="EGF-like" evidence="5">
    <location>
        <begin position="223"/>
        <end position="258"/>
    </location>
</feature>
<feature type="region of interest" description="Disordered" evidence="2">
    <location>
        <begin position="22"/>
        <end position="46"/>
    </location>
</feature>
<feature type="compositionally biased region" description="Low complexity" evidence="2">
    <location>
        <begin position="29"/>
        <end position="46"/>
    </location>
</feature>
<gene>
    <name evidence="6" type="ORF">BPAG_LOCUS8536</name>
</gene>
<keyword evidence="1" id="KW-0245">EGF-like domain</keyword>
<evidence type="ECO:0000259" key="5">
    <source>
        <dbReference type="PROSITE" id="PS50026"/>
    </source>
</evidence>
<dbReference type="InterPro" id="IPR000742">
    <property type="entry name" value="EGF"/>
</dbReference>
<reference evidence="8" key="1">
    <citation type="submission" date="2017-02" db="UniProtKB">
        <authorList>
            <consortium name="WormBaseParasite"/>
        </authorList>
    </citation>
    <scope>IDENTIFICATION</scope>
</reference>
<feature type="disulfide bond" evidence="1">
    <location>
        <begin position="248"/>
        <end position="257"/>
    </location>
</feature>
<feature type="transmembrane region" description="Helical" evidence="3">
    <location>
        <begin position="307"/>
        <end position="327"/>
    </location>
</feature>
<keyword evidence="3" id="KW-0812">Transmembrane</keyword>
<comment type="caution">
    <text evidence="1">Lacks conserved residue(s) required for the propagation of feature annotation.</text>
</comment>
<dbReference type="InterPro" id="IPR050906">
    <property type="entry name" value="Notch_signaling"/>
</dbReference>
<evidence type="ECO:0000256" key="2">
    <source>
        <dbReference type="SAM" id="MobiDB-lite"/>
    </source>
</evidence>
<keyword evidence="3" id="KW-1133">Transmembrane helix</keyword>
<sequence>MYQWQFFILLYVEARTQAQTTDKVKQQWNTTASDTTTNNNNSDNNNTTTTIIAATTITATSTTTAITTTITSSTTLTPITSTSSFKFFGEVSLHSPNDDINAYCRNGGIMIGRGCVCFYPYTGTRCLDFACAHGISVGIRYDPDSLFFNKPCICDEDWSGDLCDIMKTNEASNFFFHCNDRGEFRNGHCHCAGHFFGSQCQYVSRCDHGKRKHGRCLCNDGWKGDYCHNIICQHGYPDINNKSESCVCPARFTGTHCDRCSQKGPKIRPYPECNIDISKSKAKQQRQEAETQVLSFCTTKSYFRLRLRIMGVTSFLLLFLLITMIFFHRRRIYKRKRSERQNLRKREYEIRKTILEKAARTTERLNVEQRMEYVEEDRNYRDHIKTNRRLSHFPKLPK</sequence>
<organism evidence="8">
    <name type="scientific">Brugia pahangi</name>
    <name type="common">Filarial nematode worm</name>
    <dbReference type="NCBI Taxonomy" id="6280"/>
    <lineage>
        <taxon>Eukaryota</taxon>
        <taxon>Metazoa</taxon>
        <taxon>Ecdysozoa</taxon>
        <taxon>Nematoda</taxon>
        <taxon>Chromadorea</taxon>
        <taxon>Rhabditida</taxon>
        <taxon>Spirurina</taxon>
        <taxon>Spiruromorpha</taxon>
        <taxon>Filarioidea</taxon>
        <taxon>Onchocercidae</taxon>
        <taxon>Brugia</taxon>
    </lineage>
</organism>
<evidence type="ECO:0000313" key="6">
    <source>
        <dbReference type="EMBL" id="VDN89722.1"/>
    </source>
</evidence>
<dbReference type="EMBL" id="UZAD01013136">
    <property type="protein sequence ID" value="VDN89722.1"/>
    <property type="molecule type" value="Genomic_DNA"/>
</dbReference>
<dbReference type="Pfam" id="PF00053">
    <property type="entry name" value="EGF_laminin"/>
    <property type="match status" value="1"/>
</dbReference>
<dbReference type="Gene3D" id="2.10.25.10">
    <property type="entry name" value="Laminin"/>
    <property type="match status" value="1"/>
</dbReference>
<proteinExistence type="predicted"/>
<feature type="chain" id="PRO_5044054371" evidence="4">
    <location>
        <begin position="19"/>
        <end position="398"/>
    </location>
</feature>
<reference evidence="6 7" key="2">
    <citation type="submission" date="2018-11" db="EMBL/GenBank/DDBJ databases">
        <authorList>
            <consortium name="Pathogen Informatics"/>
        </authorList>
    </citation>
    <scope>NUCLEOTIDE SEQUENCE [LARGE SCALE GENOMIC DNA]</scope>
</reference>
<protein>
    <submittedName>
        <fullName evidence="8">EGF-like domain-containing protein</fullName>
    </submittedName>
</protein>
<evidence type="ECO:0000313" key="7">
    <source>
        <dbReference type="Proteomes" id="UP000278627"/>
    </source>
</evidence>
<dbReference type="PROSITE" id="PS00022">
    <property type="entry name" value="EGF_1"/>
    <property type="match status" value="2"/>
</dbReference>
<dbReference type="InterPro" id="IPR002049">
    <property type="entry name" value="LE_dom"/>
</dbReference>
<evidence type="ECO:0000256" key="4">
    <source>
        <dbReference type="SAM" id="SignalP"/>
    </source>
</evidence>
<feature type="signal peptide" evidence="4">
    <location>
        <begin position="1"/>
        <end position="18"/>
    </location>
</feature>
<dbReference type="PROSITE" id="PS50026">
    <property type="entry name" value="EGF_3"/>
    <property type="match status" value="1"/>
</dbReference>
<accession>A0A0N4TJT1</accession>